<evidence type="ECO:0000313" key="1">
    <source>
        <dbReference type="EMBL" id="VEN74705.1"/>
    </source>
</evidence>
<dbReference type="AlphaFoldDB" id="A0A484HPB9"/>
<reference evidence="1" key="1">
    <citation type="submission" date="2019-01" db="EMBL/GenBank/DDBJ databases">
        <authorList>
            <consortium name="Genoscope - CEA"/>
            <person name="William W."/>
        </authorList>
    </citation>
    <scope>NUCLEOTIDE SEQUENCE</scope>
    <source>
        <strain evidence="1">CR-1</strain>
    </source>
</reference>
<proteinExistence type="predicted"/>
<dbReference type="Gene3D" id="3.10.20.860">
    <property type="match status" value="1"/>
</dbReference>
<dbReference type="CDD" id="cd12870">
    <property type="entry name" value="MqsA"/>
    <property type="match status" value="1"/>
</dbReference>
<evidence type="ECO:0008006" key="2">
    <source>
        <dbReference type="Google" id="ProtNLM"/>
    </source>
</evidence>
<protein>
    <recommendedName>
        <fullName evidence="2">YgiT-type zinc finger domain-containing protein</fullName>
    </recommendedName>
</protein>
<organism evidence="1">
    <name type="scientific">uncultured Desulfobacteraceae bacterium</name>
    <dbReference type="NCBI Taxonomy" id="218296"/>
    <lineage>
        <taxon>Bacteria</taxon>
        <taxon>Pseudomonadati</taxon>
        <taxon>Thermodesulfobacteriota</taxon>
        <taxon>Desulfobacteria</taxon>
        <taxon>Desulfobacterales</taxon>
        <taxon>Desulfobacteraceae</taxon>
        <taxon>environmental samples</taxon>
    </lineage>
</organism>
<name>A0A484HPB9_9BACT</name>
<dbReference type="EMBL" id="CAACVI010000034">
    <property type="protein sequence ID" value="VEN74705.1"/>
    <property type="molecule type" value="Genomic_DNA"/>
</dbReference>
<dbReference type="NCBIfam" id="TIGR03831">
    <property type="entry name" value="YgiT_finger"/>
    <property type="match status" value="1"/>
</dbReference>
<gene>
    <name evidence="1" type="ORF">EPICR_40292</name>
</gene>
<accession>A0A484HPB9</accession>
<sequence length="103" mass="12000">MRKKMICDMCAKDKARIQHVTRSYGKEDNLLIIENIPVIHCSHCRESYLTSDTLHEIERIKLHRKNFAKERPVPVAAFSEIAVNKNSPPPSFVMEKREKRQAP</sequence>
<dbReference type="InterPro" id="IPR022453">
    <property type="entry name" value="Znf_MqsA-type"/>
</dbReference>